<sequence length="108" mass="12431">MKSFSWVLTAPITLAILVLAVNNRQDVTLEVWPFGLQFDYPLYLIILFSIGVGIFSGIIIAWLSSTATRKRAKTAEWKILDLQRDLSFERDELKKEQLKNKSREVTTN</sequence>
<evidence type="ECO:0000259" key="6">
    <source>
        <dbReference type="Pfam" id="PF06305"/>
    </source>
</evidence>
<gene>
    <name evidence="7" type="ORF">ACFSKO_03630</name>
</gene>
<evidence type="ECO:0000256" key="2">
    <source>
        <dbReference type="ARBA" id="ARBA00022692"/>
    </source>
</evidence>
<organism evidence="7 8">
    <name type="scientific">Kiloniella antarctica</name>
    <dbReference type="NCBI Taxonomy" id="1550907"/>
    <lineage>
        <taxon>Bacteria</taxon>
        <taxon>Pseudomonadati</taxon>
        <taxon>Pseudomonadota</taxon>
        <taxon>Alphaproteobacteria</taxon>
        <taxon>Rhodospirillales</taxon>
        <taxon>Kiloniellaceae</taxon>
        <taxon>Kiloniella</taxon>
    </lineage>
</organism>
<comment type="caution">
    <text evidence="7">The sequence shown here is derived from an EMBL/GenBank/DDBJ whole genome shotgun (WGS) entry which is preliminary data.</text>
</comment>
<keyword evidence="2 5" id="KW-0812">Transmembrane</keyword>
<feature type="domain" description="Lipopolysaccharide assembly protein A" evidence="6">
    <location>
        <begin position="22"/>
        <end position="86"/>
    </location>
</feature>
<evidence type="ECO:0000256" key="1">
    <source>
        <dbReference type="ARBA" id="ARBA00022475"/>
    </source>
</evidence>
<evidence type="ECO:0000256" key="3">
    <source>
        <dbReference type="ARBA" id="ARBA00022989"/>
    </source>
</evidence>
<evidence type="ECO:0000313" key="7">
    <source>
        <dbReference type="EMBL" id="MFD2204681.1"/>
    </source>
</evidence>
<evidence type="ECO:0000256" key="4">
    <source>
        <dbReference type="ARBA" id="ARBA00023136"/>
    </source>
</evidence>
<dbReference type="RefSeq" id="WP_380248504.1">
    <property type="nucleotide sequence ID" value="NZ_JBHUII010000001.1"/>
</dbReference>
<evidence type="ECO:0000313" key="8">
    <source>
        <dbReference type="Proteomes" id="UP001597294"/>
    </source>
</evidence>
<accession>A0ABW5BHL1</accession>
<proteinExistence type="predicted"/>
<keyword evidence="3 5" id="KW-1133">Transmembrane helix</keyword>
<dbReference type="Pfam" id="PF06305">
    <property type="entry name" value="LapA_dom"/>
    <property type="match status" value="1"/>
</dbReference>
<feature type="transmembrane region" description="Helical" evidence="5">
    <location>
        <begin position="40"/>
        <end position="63"/>
    </location>
</feature>
<keyword evidence="1" id="KW-1003">Cell membrane</keyword>
<reference evidence="8" key="1">
    <citation type="journal article" date="2019" name="Int. J. Syst. Evol. Microbiol.">
        <title>The Global Catalogue of Microorganisms (GCM) 10K type strain sequencing project: providing services to taxonomists for standard genome sequencing and annotation.</title>
        <authorList>
            <consortium name="The Broad Institute Genomics Platform"/>
            <consortium name="The Broad Institute Genome Sequencing Center for Infectious Disease"/>
            <person name="Wu L."/>
            <person name="Ma J."/>
        </authorList>
    </citation>
    <scope>NUCLEOTIDE SEQUENCE [LARGE SCALE GENOMIC DNA]</scope>
    <source>
        <strain evidence="8">CGMCC 4.7192</strain>
    </source>
</reference>
<dbReference type="InterPro" id="IPR010445">
    <property type="entry name" value="LapA_dom"/>
</dbReference>
<evidence type="ECO:0000256" key="5">
    <source>
        <dbReference type="SAM" id="Phobius"/>
    </source>
</evidence>
<dbReference type="Proteomes" id="UP001597294">
    <property type="component" value="Unassembled WGS sequence"/>
</dbReference>
<protein>
    <submittedName>
        <fullName evidence="7">LapA family protein</fullName>
    </submittedName>
</protein>
<keyword evidence="8" id="KW-1185">Reference proteome</keyword>
<dbReference type="EMBL" id="JBHUII010000001">
    <property type="protein sequence ID" value="MFD2204681.1"/>
    <property type="molecule type" value="Genomic_DNA"/>
</dbReference>
<name>A0ABW5BHL1_9PROT</name>
<keyword evidence="4 5" id="KW-0472">Membrane</keyword>